<evidence type="ECO:0000256" key="1">
    <source>
        <dbReference type="SAM" id="MobiDB-lite"/>
    </source>
</evidence>
<dbReference type="EMBL" id="JARYZI010000013">
    <property type="protein sequence ID" value="MDH8679536.1"/>
    <property type="molecule type" value="Genomic_DNA"/>
</dbReference>
<dbReference type="PROSITE" id="PS51257">
    <property type="entry name" value="PROKAR_LIPOPROTEIN"/>
    <property type="match status" value="1"/>
</dbReference>
<dbReference type="Proteomes" id="UP001158045">
    <property type="component" value="Unassembled WGS sequence"/>
</dbReference>
<keyword evidence="3" id="KW-0808">Transferase</keyword>
<protein>
    <submittedName>
        <fullName evidence="3">CotH kinase family protein</fullName>
    </submittedName>
</protein>
<evidence type="ECO:0000313" key="4">
    <source>
        <dbReference type="Proteomes" id="UP001158045"/>
    </source>
</evidence>
<accession>A0ABT6NGH9</accession>
<dbReference type="InterPro" id="IPR014867">
    <property type="entry name" value="Spore_coat_CotH_CotH2/3/7"/>
</dbReference>
<sequence>MDNLRRFFEKQKILVMLSLVLILILSGCSADDAIASTPDEVIETLADTQEEMDETTKTEIDKTAYSELFDDEKVHEINIEIAAADWAELLANPQDETYYSASITVDGNFVSDVGFRTKGNSSLKSVASSESERYSFRVKIDKYIDDQNLMGLDEFVLNNMFSDPSYLREYLSYKIMGEEGLNVPLNNFVQVKINDELYGLYLMVEAIDDSYLTRLFGDNDGNLYKQESGSTLVYEENSEYKNSEQKNGKDESKEDLSNFIKILNDMPIGEKGDIESVLDVESALKYIAANTVLENYDSYNGKFAQNYYLYNNEGKFVVLPWDYNMSFGGFPEGAQSDAAIDEPISGTSMENVPMISKLLSVAEYKERYYEIIKEYIVLLGDFENQVTALADKIRPYVEADPTKFVTMEQFEYSVAYQEVSVTQKAPIANENPIDAQTNVTPYNGPERGALPSDEEAFSSGERPVFGETPEARERPEPGVRPDNGQFNGGMIGNRQGGVALSGTEASLINIVQSRLENLRNQLNER</sequence>
<feature type="chain" id="PRO_5045369044" evidence="2">
    <location>
        <begin position="31"/>
        <end position="525"/>
    </location>
</feature>
<evidence type="ECO:0000313" key="3">
    <source>
        <dbReference type="EMBL" id="MDH8679536.1"/>
    </source>
</evidence>
<name>A0ABT6NGH9_9FIRM</name>
<dbReference type="Pfam" id="PF08757">
    <property type="entry name" value="CotH"/>
    <property type="match status" value="1"/>
</dbReference>
<reference evidence="3 4" key="1">
    <citation type="submission" date="2023-04" db="EMBL/GenBank/DDBJ databases">
        <title>Fusibacter bizertensis strain WBS, isolated from littoral bottom sediments of the Arctic seas - biochemical and genomic analysis.</title>
        <authorList>
            <person name="Brioukhanov A.L."/>
        </authorList>
    </citation>
    <scope>NUCLEOTIDE SEQUENCE [LARGE SCALE GENOMIC DNA]</scope>
    <source>
        <strain evidence="3 4">WBS</strain>
    </source>
</reference>
<organism evidence="3 4">
    <name type="scientific">Fusibacter bizertensis</name>
    <dbReference type="NCBI Taxonomy" id="1488331"/>
    <lineage>
        <taxon>Bacteria</taxon>
        <taxon>Bacillati</taxon>
        <taxon>Bacillota</taxon>
        <taxon>Clostridia</taxon>
        <taxon>Eubacteriales</taxon>
        <taxon>Eubacteriales Family XII. Incertae Sedis</taxon>
        <taxon>Fusibacter</taxon>
    </lineage>
</organism>
<feature type="region of interest" description="Disordered" evidence="1">
    <location>
        <begin position="433"/>
        <end position="497"/>
    </location>
</feature>
<keyword evidence="3" id="KW-0418">Kinase</keyword>
<keyword evidence="2" id="KW-0732">Signal</keyword>
<evidence type="ECO:0000256" key="2">
    <source>
        <dbReference type="SAM" id="SignalP"/>
    </source>
</evidence>
<dbReference type="GO" id="GO:0016301">
    <property type="term" value="F:kinase activity"/>
    <property type="evidence" value="ECO:0007669"/>
    <property type="project" value="UniProtKB-KW"/>
</dbReference>
<proteinExistence type="predicted"/>
<dbReference type="PANTHER" id="PTHR40050">
    <property type="entry name" value="INNER SPORE COAT PROTEIN H"/>
    <property type="match status" value="1"/>
</dbReference>
<feature type="compositionally biased region" description="Basic and acidic residues" evidence="1">
    <location>
        <begin position="469"/>
        <end position="479"/>
    </location>
</feature>
<feature type="compositionally biased region" description="Gly residues" evidence="1">
    <location>
        <begin position="486"/>
        <end position="495"/>
    </location>
</feature>
<feature type="signal peptide" evidence="2">
    <location>
        <begin position="1"/>
        <end position="30"/>
    </location>
</feature>
<keyword evidence="4" id="KW-1185">Reference proteome</keyword>
<gene>
    <name evidence="3" type="ORF">QE109_15360</name>
</gene>
<dbReference type="RefSeq" id="WP_281095433.1">
    <property type="nucleotide sequence ID" value="NZ_JARYZI010000013.1"/>
</dbReference>
<comment type="caution">
    <text evidence="3">The sequence shown here is derived from an EMBL/GenBank/DDBJ whole genome shotgun (WGS) entry which is preliminary data.</text>
</comment>
<dbReference type="PANTHER" id="PTHR40050:SF1">
    <property type="entry name" value="INNER SPORE COAT PROTEIN H"/>
    <property type="match status" value="1"/>
</dbReference>